<evidence type="ECO:0000256" key="2">
    <source>
        <dbReference type="ARBA" id="ARBA00023125"/>
    </source>
</evidence>
<keyword evidence="7" id="KW-1185">Reference proteome</keyword>
<dbReference type="CDD" id="cd00067">
    <property type="entry name" value="GAL4"/>
    <property type="match status" value="2"/>
</dbReference>
<comment type="caution">
    <text evidence="6">The sequence shown here is derived from an EMBL/GenBank/DDBJ whole genome shotgun (WGS) entry which is preliminary data.</text>
</comment>
<dbReference type="PANTHER" id="PTHR37540:SF10">
    <property type="entry name" value="SIGMA-70 REGION 2 FAMILY PROTEIN"/>
    <property type="match status" value="1"/>
</dbReference>
<dbReference type="Proteomes" id="UP001610444">
    <property type="component" value="Unassembled WGS sequence"/>
</dbReference>
<evidence type="ECO:0000259" key="5">
    <source>
        <dbReference type="PROSITE" id="PS50048"/>
    </source>
</evidence>
<name>A0ABR4JQG5_9EURO</name>
<accession>A0ABR4JQG5</accession>
<proteinExistence type="predicted"/>
<dbReference type="RefSeq" id="XP_070894518.1">
    <property type="nucleotide sequence ID" value="XM_071037092.1"/>
</dbReference>
<keyword evidence="4" id="KW-0539">Nucleus</keyword>
<dbReference type="Pfam" id="PF00172">
    <property type="entry name" value="Zn_clus"/>
    <property type="match status" value="2"/>
</dbReference>
<dbReference type="EMBL" id="JBFXLR010000058">
    <property type="protein sequence ID" value="KAL2841332.1"/>
    <property type="molecule type" value="Genomic_DNA"/>
</dbReference>
<keyword evidence="2" id="KW-0238">DNA-binding</keyword>
<organism evidence="6 7">
    <name type="scientific">Aspergillus pseudodeflectus</name>
    <dbReference type="NCBI Taxonomy" id="176178"/>
    <lineage>
        <taxon>Eukaryota</taxon>
        <taxon>Fungi</taxon>
        <taxon>Dikarya</taxon>
        <taxon>Ascomycota</taxon>
        <taxon>Pezizomycotina</taxon>
        <taxon>Eurotiomycetes</taxon>
        <taxon>Eurotiomycetidae</taxon>
        <taxon>Eurotiales</taxon>
        <taxon>Aspergillaceae</taxon>
        <taxon>Aspergillus</taxon>
        <taxon>Aspergillus subgen. Nidulantes</taxon>
    </lineage>
</organism>
<dbReference type="InterPro" id="IPR036864">
    <property type="entry name" value="Zn2-C6_fun-type_DNA-bd_sf"/>
</dbReference>
<evidence type="ECO:0000256" key="4">
    <source>
        <dbReference type="ARBA" id="ARBA00023242"/>
    </source>
</evidence>
<feature type="domain" description="Zn(2)-C6 fungal-type" evidence="5">
    <location>
        <begin position="112"/>
        <end position="142"/>
    </location>
</feature>
<evidence type="ECO:0000313" key="6">
    <source>
        <dbReference type="EMBL" id="KAL2841332.1"/>
    </source>
</evidence>
<dbReference type="SUPFAM" id="SSF57701">
    <property type="entry name" value="Zn2/Cys6 DNA-binding domain"/>
    <property type="match status" value="2"/>
</dbReference>
<dbReference type="PANTHER" id="PTHR37540">
    <property type="entry name" value="TRANSCRIPTION FACTOR (ACR-2), PUTATIVE-RELATED-RELATED"/>
    <property type="match status" value="1"/>
</dbReference>
<reference evidence="6 7" key="1">
    <citation type="submission" date="2024-07" db="EMBL/GenBank/DDBJ databases">
        <title>Section-level genome sequencing and comparative genomics of Aspergillus sections Usti and Cavernicolus.</title>
        <authorList>
            <consortium name="Lawrence Berkeley National Laboratory"/>
            <person name="Nybo J.L."/>
            <person name="Vesth T.C."/>
            <person name="Theobald S."/>
            <person name="Frisvad J.C."/>
            <person name="Larsen T.O."/>
            <person name="Kjaerboelling I."/>
            <person name="Rothschild-Mancinelli K."/>
            <person name="Lyhne E.K."/>
            <person name="Kogle M.E."/>
            <person name="Barry K."/>
            <person name="Clum A."/>
            <person name="Na H."/>
            <person name="Ledsgaard L."/>
            <person name="Lin J."/>
            <person name="Lipzen A."/>
            <person name="Kuo A."/>
            <person name="Riley R."/>
            <person name="Mondo S."/>
            <person name="LaButti K."/>
            <person name="Haridas S."/>
            <person name="Pangalinan J."/>
            <person name="Salamov A.A."/>
            <person name="Simmons B.A."/>
            <person name="Magnuson J.K."/>
            <person name="Chen J."/>
            <person name="Drula E."/>
            <person name="Henrissat B."/>
            <person name="Wiebenga A."/>
            <person name="Lubbers R.J."/>
            <person name="Gomes A.C."/>
            <person name="Macurrencykelacurrency M.R."/>
            <person name="Stajich J."/>
            <person name="Grigoriev I.V."/>
            <person name="Mortensen U.H."/>
            <person name="De vries R.P."/>
            <person name="Baker S.E."/>
            <person name="Andersen M.R."/>
        </authorList>
    </citation>
    <scope>NUCLEOTIDE SEQUENCE [LARGE SCALE GENOMIC DNA]</scope>
    <source>
        <strain evidence="6 7">CBS 756.74</strain>
    </source>
</reference>
<evidence type="ECO:0000256" key="3">
    <source>
        <dbReference type="ARBA" id="ARBA00023163"/>
    </source>
</evidence>
<evidence type="ECO:0000256" key="1">
    <source>
        <dbReference type="ARBA" id="ARBA00023015"/>
    </source>
</evidence>
<gene>
    <name evidence="6" type="ORF">BJX68DRAFT_173622</name>
</gene>
<dbReference type="InterPro" id="IPR001138">
    <property type="entry name" value="Zn2Cys6_DnaBD"/>
</dbReference>
<protein>
    <recommendedName>
        <fullName evidence="5">Zn(2)-C6 fungal-type domain-containing protein</fullName>
    </recommendedName>
</protein>
<dbReference type="PROSITE" id="PS50048">
    <property type="entry name" value="ZN2_CY6_FUNGAL_2"/>
    <property type="match status" value="2"/>
</dbReference>
<keyword evidence="3" id="KW-0804">Transcription</keyword>
<evidence type="ECO:0000313" key="7">
    <source>
        <dbReference type="Proteomes" id="UP001610444"/>
    </source>
</evidence>
<feature type="domain" description="Zn(2)-C6 fungal-type" evidence="5">
    <location>
        <begin position="165"/>
        <end position="195"/>
    </location>
</feature>
<sequence length="606" mass="68373">MWHRRLQFEISPHSCPESLLRAVKPEYRIRRPRVGGEEGGCYSLEMSWWGQSWIAAEYHVMVNNRKSKCACGSMILFHNLIPRLVTSANPSASSCLTISMDQSMQVTYNTYACLACKLHKRQCDRVLPACSRCIKNKRGCLYGRPIDGRPIDASSGSPLASKRKACLLCQHRKKRCDGLIPNCSQCRKLRLDCTYPRERSLSSAELISRFSNTRGVEYRLPGPVGSEPYMLALINCFKDSVKAMPGPSEEGSVLNYMENDWIPLSLTDPAFFYATLCWASSFYDIVHDQGESRSTVYHQTQTIRFVNQKLAAGDINDPLVASVVVLAIQAAMRVNIPATLQHWKGLSSIMTARGGLPEETRFSGFIAEVFRINMMLPAMIFDTDTILPVVPGPSPPQPLSFLSWVLKKMNTRPQYQLASDTRLILKNIHQSFSDAHQQPTTISLTKMCLSDWMRTIYGMEVKIPETPLQGDPALEACWLATDILWYLLDISETCSESTLQCYLKKLKAAVSKVSRATWITSASEPFLWVALIGAAAAPDQPNRIWFTTLHGCMPSSILTKDVSAYQDFWQCFCWVRDLRRFKMQPVLDISEVDDTYDLADTRDMAV</sequence>
<dbReference type="SMART" id="SM00066">
    <property type="entry name" value="GAL4"/>
    <property type="match status" value="2"/>
</dbReference>
<dbReference type="GeneID" id="98152256"/>
<dbReference type="Gene3D" id="4.10.240.10">
    <property type="entry name" value="Zn(2)-C6 fungal-type DNA-binding domain"/>
    <property type="match status" value="2"/>
</dbReference>
<keyword evidence="1" id="KW-0805">Transcription regulation</keyword>